<evidence type="ECO:0000313" key="1">
    <source>
        <dbReference type="EMBL" id="GGG43821.1"/>
    </source>
</evidence>
<dbReference type="EMBL" id="BMEQ01000001">
    <property type="protein sequence ID" value="GGG43821.1"/>
    <property type="molecule type" value="Genomic_DNA"/>
</dbReference>
<evidence type="ECO:0000313" key="2">
    <source>
        <dbReference type="Proteomes" id="UP000638848"/>
    </source>
</evidence>
<accession>A0A917GFX0</accession>
<reference evidence="1" key="2">
    <citation type="submission" date="2020-09" db="EMBL/GenBank/DDBJ databases">
        <authorList>
            <person name="Sun Q."/>
            <person name="Zhou Y."/>
        </authorList>
    </citation>
    <scope>NUCLEOTIDE SEQUENCE</scope>
    <source>
        <strain evidence="1">CGMCC 1.12187</strain>
    </source>
</reference>
<gene>
    <name evidence="1" type="ORF">GCM10011374_02730</name>
</gene>
<sequence>MFDAVAVPTSRRGKVFCTISTRSCIDRPSPRPRTPIQAHTCHRAVPALSVESRARPAATTTVPATGIHL</sequence>
<dbReference type="Proteomes" id="UP000638848">
    <property type="component" value="Unassembled WGS sequence"/>
</dbReference>
<organism evidence="1 2">
    <name type="scientific">Kocuria dechangensis</name>
    <dbReference type="NCBI Taxonomy" id="1176249"/>
    <lineage>
        <taxon>Bacteria</taxon>
        <taxon>Bacillati</taxon>
        <taxon>Actinomycetota</taxon>
        <taxon>Actinomycetes</taxon>
        <taxon>Micrococcales</taxon>
        <taxon>Micrococcaceae</taxon>
        <taxon>Kocuria</taxon>
    </lineage>
</organism>
<reference evidence="1" key="1">
    <citation type="journal article" date="2014" name="Int. J. Syst. Evol. Microbiol.">
        <title>Complete genome sequence of Corynebacterium casei LMG S-19264T (=DSM 44701T), isolated from a smear-ripened cheese.</title>
        <authorList>
            <consortium name="US DOE Joint Genome Institute (JGI-PGF)"/>
            <person name="Walter F."/>
            <person name="Albersmeier A."/>
            <person name="Kalinowski J."/>
            <person name="Ruckert C."/>
        </authorList>
    </citation>
    <scope>NUCLEOTIDE SEQUENCE</scope>
    <source>
        <strain evidence="1">CGMCC 1.12187</strain>
    </source>
</reference>
<protein>
    <submittedName>
        <fullName evidence="1">Uncharacterized protein</fullName>
    </submittedName>
</protein>
<dbReference type="AlphaFoldDB" id="A0A917GFX0"/>
<keyword evidence="2" id="KW-1185">Reference proteome</keyword>
<proteinExistence type="predicted"/>
<name>A0A917GFX0_9MICC</name>
<comment type="caution">
    <text evidence="1">The sequence shown here is derived from an EMBL/GenBank/DDBJ whole genome shotgun (WGS) entry which is preliminary data.</text>
</comment>